<proteinExistence type="predicted"/>
<gene>
    <name evidence="2" type="ORF">METZ01_LOCUS513882</name>
</gene>
<organism evidence="2">
    <name type="scientific">marine metagenome</name>
    <dbReference type="NCBI Taxonomy" id="408172"/>
    <lineage>
        <taxon>unclassified sequences</taxon>
        <taxon>metagenomes</taxon>
        <taxon>ecological metagenomes</taxon>
    </lineage>
</organism>
<dbReference type="Pfam" id="PF20442">
    <property type="entry name" value="BrxL_N"/>
    <property type="match status" value="1"/>
</dbReference>
<name>A0A383EY28_9ZZZZ</name>
<accession>A0A383EY28</accession>
<protein>
    <recommendedName>
        <fullName evidence="1">BREX system Lon protease-like BrxL N-terminal domain-containing protein</fullName>
    </recommendedName>
</protein>
<feature type="non-terminal residue" evidence="2">
    <location>
        <position position="170"/>
    </location>
</feature>
<sequence>MILPEQFYDRLDELANRYFPGRVVRKDLVRQVKVGASVPVYVLEFLLGKYCASDDPSAIEAGLTVVNQTLADNFIRPDESEKAKADLKKKGKHRLIDKVDIRFVESDKKFWATLHNFGSKHVNVPDEIVYKYDRLLGGGAWSQLDLVYNDLEDPAQKTPFYIAALKPIQV</sequence>
<feature type="non-terminal residue" evidence="2">
    <location>
        <position position="1"/>
    </location>
</feature>
<feature type="domain" description="BREX system Lon protease-like BrxL N-terminal" evidence="1">
    <location>
        <begin position="18"/>
        <end position="148"/>
    </location>
</feature>
<reference evidence="2" key="1">
    <citation type="submission" date="2018-05" db="EMBL/GenBank/DDBJ databases">
        <authorList>
            <person name="Lanie J.A."/>
            <person name="Ng W.-L."/>
            <person name="Kazmierczak K.M."/>
            <person name="Andrzejewski T.M."/>
            <person name="Davidsen T.M."/>
            <person name="Wayne K.J."/>
            <person name="Tettelin H."/>
            <person name="Glass J.I."/>
            <person name="Rusch D."/>
            <person name="Podicherti R."/>
            <person name="Tsui H.-C.T."/>
            <person name="Winkler M.E."/>
        </authorList>
    </citation>
    <scope>NUCLEOTIDE SEQUENCE</scope>
</reference>
<evidence type="ECO:0000259" key="1">
    <source>
        <dbReference type="Pfam" id="PF20442"/>
    </source>
</evidence>
<dbReference type="EMBL" id="UINC01229351">
    <property type="protein sequence ID" value="SVE61028.1"/>
    <property type="molecule type" value="Genomic_DNA"/>
</dbReference>
<dbReference type="AlphaFoldDB" id="A0A383EY28"/>
<dbReference type="InterPro" id="IPR046838">
    <property type="entry name" value="BrxL_N"/>
</dbReference>
<evidence type="ECO:0000313" key="2">
    <source>
        <dbReference type="EMBL" id="SVE61028.1"/>
    </source>
</evidence>